<evidence type="ECO:0000259" key="2">
    <source>
        <dbReference type="Pfam" id="PF26640"/>
    </source>
</evidence>
<dbReference type="Proteomes" id="UP001174936">
    <property type="component" value="Unassembled WGS sequence"/>
</dbReference>
<comment type="caution">
    <text evidence="3">The sequence shown here is derived from an EMBL/GenBank/DDBJ whole genome shotgun (WGS) entry which is preliminary data.</text>
</comment>
<dbReference type="InterPro" id="IPR058525">
    <property type="entry name" value="DUF8212"/>
</dbReference>
<evidence type="ECO:0000313" key="4">
    <source>
        <dbReference type="Proteomes" id="UP001174936"/>
    </source>
</evidence>
<gene>
    <name evidence="3" type="ORF">B0T16DRAFT_432371</name>
</gene>
<evidence type="ECO:0000313" key="3">
    <source>
        <dbReference type="EMBL" id="KAK0639661.1"/>
    </source>
</evidence>
<keyword evidence="4" id="KW-1185">Reference proteome</keyword>
<accession>A0AA39XSZ7</accession>
<organism evidence="3 4">
    <name type="scientific">Cercophora newfieldiana</name>
    <dbReference type="NCBI Taxonomy" id="92897"/>
    <lineage>
        <taxon>Eukaryota</taxon>
        <taxon>Fungi</taxon>
        <taxon>Dikarya</taxon>
        <taxon>Ascomycota</taxon>
        <taxon>Pezizomycotina</taxon>
        <taxon>Sordariomycetes</taxon>
        <taxon>Sordariomycetidae</taxon>
        <taxon>Sordariales</taxon>
        <taxon>Lasiosphaeriaceae</taxon>
        <taxon>Cercophora</taxon>
    </lineage>
</organism>
<dbReference type="PANTHER" id="PTHR10622">
    <property type="entry name" value="HET DOMAIN-CONTAINING PROTEIN"/>
    <property type="match status" value="1"/>
</dbReference>
<dbReference type="Pfam" id="PF06985">
    <property type="entry name" value="HET"/>
    <property type="match status" value="1"/>
</dbReference>
<feature type="domain" description="DUF8212" evidence="2">
    <location>
        <begin position="220"/>
        <end position="244"/>
    </location>
</feature>
<dbReference type="Pfam" id="PF26640">
    <property type="entry name" value="DUF8212"/>
    <property type="match status" value="1"/>
</dbReference>
<name>A0AA39XSZ7_9PEZI</name>
<sequence length="259" mass="29527">MRLINATTMKLEGPFTDHEAPAYAILSHTWGDEEISLQEFTHCGRHDEQKGLKKIREACAQALRDGLLYVWIDTVCIDKTSSAELSEAINSMYNWYAGAYVCYVYLEDFQSHSGDDLQGCRWFTRGWTLQELLAPRSMTFFNSTWESIGTKRDLVDQIGTVTKISVGCISGECGIRSYSIADRMSWASRRSTTRPEDIAYCLLGIFDVNMPLLYGEGQQRAFYRLQQEILRTSSDQTIFVWSNRRIACDGGSVTRTRVE</sequence>
<dbReference type="AlphaFoldDB" id="A0AA39XSZ7"/>
<dbReference type="InterPro" id="IPR010730">
    <property type="entry name" value="HET"/>
</dbReference>
<feature type="domain" description="Heterokaryon incompatibility" evidence="1">
    <location>
        <begin position="23"/>
        <end position="114"/>
    </location>
</feature>
<proteinExistence type="predicted"/>
<reference evidence="3" key="1">
    <citation type="submission" date="2023-06" db="EMBL/GenBank/DDBJ databases">
        <title>Genome-scale phylogeny and comparative genomics of the fungal order Sordariales.</title>
        <authorList>
            <consortium name="Lawrence Berkeley National Laboratory"/>
            <person name="Hensen N."/>
            <person name="Bonometti L."/>
            <person name="Westerberg I."/>
            <person name="Brannstrom I.O."/>
            <person name="Guillou S."/>
            <person name="Cros-Aarteil S."/>
            <person name="Calhoun S."/>
            <person name="Haridas S."/>
            <person name="Kuo A."/>
            <person name="Mondo S."/>
            <person name="Pangilinan J."/>
            <person name="Riley R."/>
            <person name="Labutti K."/>
            <person name="Andreopoulos B."/>
            <person name="Lipzen A."/>
            <person name="Chen C."/>
            <person name="Yanf M."/>
            <person name="Daum C."/>
            <person name="Ng V."/>
            <person name="Clum A."/>
            <person name="Steindorff A."/>
            <person name="Ohm R."/>
            <person name="Martin F."/>
            <person name="Silar P."/>
            <person name="Natvig D."/>
            <person name="Lalanne C."/>
            <person name="Gautier V."/>
            <person name="Ament-Velasquez S.L."/>
            <person name="Kruys A."/>
            <person name="Hutchinson M.I."/>
            <person name="Powell A.J."/>
            <person name="Barry K."/>
            <person name="Miller A.N."/>
            <person name="Grigoriev I.V."/>
            <person name="Debuchy R."/>
            <person name="Gladieux P."/>
            <person name="Thoren M.H."/>
            <person name="Johannesson H."/>
        </authorList>
    </citation>
    <scope>NUCLEOTIDE SEQUENCE</scope>
    <source>
        <strain evidence="3">SMH2532-1</strain>
    </source>
</reference>
<evidence type="ECO:0000259" key="1">
    <source>
        <dbReference type="Pfam" id="PF06985"/>
    </source>
</evidence>
<dbReference type="EMBL" id="JAULSV010000007">
    <property type="protein sequence ID" value="KAK0639661.1"/>
    <property type="molecule type" value="Genomic_DNA"/>
</dbReference>
<protein>
    <submittedName>
        <fullName evidence="3">Heterokaryon incompatibility protein-domain-containing protein</fullName>
    </submittedName>
</protein>
<dbReference type="PANTHER" id="PTHR10622:SF10">
    <property type="entry name" value="HET DOMAIN-CONTAINING PROTEIN"/>
    <property type="match status" value="1"/>
</dbReference>